<sequence>YSYTVQSGATINATYYSMEGMDANGLNLNSGAIITDIDNCNFDNNGTSTPAVDSHMTIDAAQITSNLTQAGCTFDDTNTFTDYNITLTGTPGANYWTFSPSYGDLGGGLGEANDNDDGDPGMIRWPTEINIEGTCDQYNQTDDCTDDGPEVIAVAIDGVLQGETDTTVDGSWQITGVTTPAPGAIITVFVDGEATANQR</sequence>
<feature type="non-terminal residue" evidence="1">
    <location>
        <position position="1"/>
    </location>
</feature>
<gene>
    <name evidence="1" type="ORF">S01H4_59688</name>
</gene>
<comment type="caution">
    <text evidence="1">The sequence shown here is derived from an EMBL/GenBank/DDBJ whole genome shotgun (WGS) entry which is preliminary data.</text>
</comment>
<reference evidence="1" key="1">
    <citation type="journal article" date="2014" name="Front. Microbiol.">
        <title>High frequency of phylogenetically diverse reductive dehalogenase-homologous genes in deep subseafloor sedimentary metagenomes.</title>
        <authorList>
            <person name="Kawai M."/>
            <person name="Futagami T."/>
            <person name="Toyoda A."/>
            <person name="Takaki Y."/>
            <person name="Nishi S."/>
            <person name="Hori S."/>
            <person name="Arai W."/>
            <person name="Tsubouchi T."/>
            <person name="Morono Y."/>
            <person name="Uchiyama I."/>
            <person name="Ito T."/>
            <person name="Fujiyama A."/>
            <person name="Inagaki F."/>
            <person name="Takami H."/>
        </authorList>
    </citation>
    <scope>NUCLEOTIDE SEQUENCE</scope>
    <source>
        <strain evidence="1">Expedition CK06-06</strain>
    </source>
</reference>
<name>X1CRK7_9ZZZZ</name>
<protein>
    <submittedName>
        <fullName evidence="1">Uncharacterized protein</fullName>
    </submittedName>
</protein>
<accession>X1CRK7</accession>
<dbReference type="EMBL" id="BART01035048">
    <property type="protein sequence ID" value="GAH10427.1"/>
    <property type="molecule type" value="Genomic_DNA"/>
</dbReference>
<organism evidence="1">
    <name type="scientific">marine sediment metagenome</name>
    <dbReference type="NCBI Taxonomy" id="412755"/>
    <lineage>
        <taxon>unclassified sequences</taxon>
        <taxon>metagenomes</taxon>
        <taxon>ecological metagenomes</taxon>
    </lineage>
</organism>
<evidence type="ECO:0000313" key="1">
    <source>
        <dbReference type="EMBL" id="GAH10427.1"/>
    </source>
</evidence>
<feature type="non-terminal residue" evidence="1">
    <location>
        <position position="199"/>
    </location>
</feature>
<dbReference type="AlphaFoldDB" id="X1CRK7"/>
<proteinExistence type="predicted"/>